<dbReference type="EMBL" id="CAMKVN010001521">
    <property type="protein sequence ID" value="CAI2176569.1"/>
    <property type="molecule type" value="Genomic_DNA"/>
</dbReference>
<feature type="coiled-coil region" evidence="1">
    <location>
        <begin position="155"/>
        <end position="182"/>
    </location>
</feature>
<evidence type="ECO:0000313" key="3">
    <source>
        <dbReference type="Proteomes" id="UP001153678"/>
    </source>
</evidence>
<accession>A0A9W4SRK4</accession>
<gene>
    <name evidence="2" type="ORF">FWILDA_LOCUS7648</name>
</gene>
<dbReference type="AlphaFoldDB" id="A0A9W4SRK4"/>
<dbReference type="OrthoDB" id="2422612at2759"/>
<name>A0A9W4SRK4_9GLOM</name>
<reference evidence="2" key="1">
    <citation type="submission" date="2022-08" db="EMBL/GenBank/DDBJ databases">
        <authorList>
            <person name="Kallberg Y."/>
            <person name="Tangrot J."/>
            <person name="Rosling A."/>
        </authorList>
    </citation>
    <scope>NUCLEOTIDE SEQUENCE</scope>
    <source>
        <strain evidence="2">Wild A</strain>
    </source>
</reference>
<comment type="caution">
    <text evidence="2">The sequence shown here is derived from an EMBL/GenBank/DDBJ whole genome shotgun (WGS) entry which is preliminary data.</text>
</comment>
<protein>
    <submittedName>
        <fullName evidence="2">19595_t:CDS:1</fullName>
    </submittedName>
</protein>
<evidence type="ECO:0000313" key="2">
    <source>
        <dbReference type="EMBL" id="CAI2176569.1"/>
    </source>
</evidence>
<dbReference type="Proteomes" id="UP001153678">
    <property type="component" value="Unassembled WGS sequence"/>
</dbReference>
<keyword evidence="3" id="KW-1185">Reference proteome</keyword>
<keyword evidence="1" id="KW-0175">Coiled coil</keyword>
<proteinExistence type="predicted"/>
<organism evidence="2 3">
    <name type="scientific">Funneliformis geosporum</name>
    <dbReference type="NCBI Taxonomy" id="1117311"/>
    <lineage>
        <taxon>Eukaryota</taxon>
        <taxon>Fungi</taxon>
        <taxon>Fungi incertae sedis</taxon>
        <taxon>Mucoromycota</taxon>
        <taxon>Glomeromycotina</taxon>
        <taxon>Glomeromycetes</taxon>
        <taxon>Glomerales</taxon>
        <taxon>Glomeraceae</taxon>
        <taxon>Funneliformis</taxon>
    </lineage>
</organism>
<sequence>MSNDVFKDNSNKKEIENSPPVIMAKDFRSWKVSVTRKGILSFFKEYPAKSWCFRNFFEDIIQSLDELPATFKEIEVLWTENLWKIKKGRGKQVSPGPICSYVEELLSWDKSIKEEKLREMLSTSFDSNVAVRVSSHANATQRTALSFQKNTVRMLGNKSQEKDQYKDEESDLESDLEIISNQEANQNFIESDLESDVEGIGNKRKMESLQDENIYIERFEQDKIVYNNSWILSSGTDVLKTLQGYVRTIPETHKCLDPIYWGILDLTGNHPETKALFSLEEWEELVNQFNEEVQLQETKLPEFIYHFFEEVEHIILNSKNPNPIIDIDDISIDKFEIKYQIKVKEDEKQQIIVLKHAIISYLQGLELPMSEADFNNLFLNMLARSVLDKDKIKMESGEISCWASAQRRNEGRSVILRARIGQRCDFKGKIKNTIDNLEAIIGLRSGGLPEANRKKFFEDHIDLAVALRDVIYTFFKSNKNACNQKLHSVYVLGIQSWGWSYEVIAMDCKASNICRLGRLSKIKLPNSIETIACLEEIYLVLMNINDTLKLIGLRANDAALSNARYNSRKNMTHNIGNGGYFEKITSTPLKRVKTD</sequence>
<evidence type="ECO:0000256" key="1">
    <source>
        <dbReference type="SAM" id="Coils"/>
    </source>
</evidence>